<dbReference type="GO" id="GO:0016491">
    <property type="term" value="F:oxidoreductase activity"/>
    <property type="evidence" value="ECO:0007669"/>
    <property type="project" value="UniProtKB-KW"/>
</dbReference>
<keyword evidence="4" id="KW-1185">Reference proteome</keyword>
<reference evidence="3" key="2">
    <citation type="submission" date="2023-05" db="EMBL/GenBank/DDBJ databases">
        <authorList>
            <consortium name="Lawrence Berkeley National Laboratory"/>
            <person name="Steindorff A."/>
            <person name="Hensen N."/>
            <person name="Bonometti L."/>
            <person name="Westerberg I."/>
            <person name="Brannstrom I.O."/>
            <person name="Guillou S."/>
            <person name="Cros-Aarteil S."/>
            <person name="Calhoun S."/>
            <person name="Haridas S."/>
            <person name="Kuo A."/>
            <person name="Mondo S."/>
            <person name="Pangilinan J."/>
            <person name="Riley R."/>
            <person name="Labutti K."/>
            <person name="Andreopoulos B."/>
            <person name="Lipzen A."/>
            <person name="Chen C."/>
            <person name="Yanf M."/>
            <person name="Daum C."/>
            <person name="Ng V."/>
            <person name="Clum A."/>
            <person name="Ohm R."/>
            <person name="Martin F."/>
            <person name="Silar P."/>
            <person name="Natvig D."/>
            <person name="Lalanne C."/>
            <person name="Gautier V."/>
            <person name="Ament-Velasquez S.L."/>
            <person name="Kruys A."/>
            <person name="Hutchinson M.I."/>
            <person name="Powell A.J."/>
            <person name="Barry K."/>
            <person name="Miller A.N."/>
            <person name="Grigoriev I.V."/>
            <person name="Debuchy R."/>
            <person name="Gladieux P."/>
            <person name="Thoren M.H."/>
            <person name="Johannesson H."/>
        </authorList>
    </citation>
    <scope>NUCLEOTIDE SEQUENCE</scope>
    <source>
        <strain evidence="3">PSN309</strain>
    </source>
</reference>
<comment type="similarity">
    <text evidence="1">Belongs to the short-chain dehydrogenases/reductases (SDR) family.</text>
</comment>
<dbReference type="PANTHER" id="PTHR43669:SF3">
    <property type="entry name" value="ALCOHOL DEHYDROGENASE, PUTATIVE (AFU_ORTHOLOGUE AFUA_3G03445)-RELATED"/>
    <property type="match status" value="1"/>
</dbReference>
<name>A0AAN6WTJ8_9PEZI</name>
<evidence type="ECO:0000256" key="2">
    <source>
        <dbReference type="ARBA" id="ARBA00023002"/>
    </source>
</evidence>
<dbReference type="Proteomes" id="UP001302126">
    <property type="component" value="Unassembled WGS sequence"/>
</dbReference>
<evidence type="ECO:0000256" key="1">
    <source>
        <dbReference type="ARBA" id="ARBA00006484"/>
    </source>
</evidence>
<organism evidence="3 4">
    <name type="scientific">Podospora australis</name>
    <dbReference type="NCBI Taxonomy" id="1536484"/>
    <lineage>
        <taxon>Eukaryota</taxon>
        <taxon>Fungi</taxon>
        <taxon>Dikarya</taxon>
        <taxon>Ascomycota</taxon>
        <taxon>Pezizomycotina</taxon>
        <taxon>Sordariomycetes</taxon>
        <taxon>Sordariomycetidae</taxon>
        <taxon>Sordariales</taxon>
        <taxon>Podosporaceae</taxon>
        <taxon>Podospora</taxon>
    </lineage>
</organism>
<dbReference type="SUPFAM" id="SSF51735">
    <property type="entry name" value="NAD(P)-binding Rossmann-fold domains"/>
    <property type="match status" value="1"/>
</dbReference>
<reference evidence="3" key="1">
    <citation type="journal article" date="2023" name="Mol. Phylogenet. Evol.">
        <title>Genome-scale phylogeny and comparative genomics of the fungal order Sordariales.</title>
        <authorList>
            <person name="Hensen N."/>
            <person name="Bonometti L."/>
            <person name="Westerberg I."/>
            <person name="Brannstrom I.O."/>
            <person name="Guillou S."/>
            <person name="Cros-Aarteil S."/>
            <person name="Calhoun S."/>
            <person name="Haridas S."/>
            <person name="Kuo A."/>
            <person name="Mondo S."/>
            <person name="Pangilinan J."/>
            <person name="Riley R."/>
            <person name="LaButti K."/>
            <person name="Andreopoulos B."/>
            <person name="Lipzen A."/>
            <person name="Chen C."/>
            <person name="Yan M."/>
            <person name="Daum C."/>
            <person name="Ng V."/>
            <person name="Clum A."/>
            <person name="Steindorff A."/>
            <person name="Ohm R.A."/>
            <person name="Martin F."/>
            <person name="Silar P."/>
            <person name="Natvig D.O."/>
            <person name="Lalanne C."/>
            <person name="Gautier V."/>
            <person name="Ament-Velasquez S.L."/>
            <person name="Kruys A."/>
            <person name="Hutchinson M.I."/>
            <person name="Powell A.J."/>
            <person name="Barry K."/>
            <person name="Miller A.N."/>
            <person name="Grigoriev I.V."/>
            <person name="Debuchy R."/>
            <person name="Gladieux P."/>
            <person name="Hiltunen Thoren M."/>
            <person name="Johannesson H."/>
        </authorList>
    </citation>
    <scope>NUCLEOTIDE SEQUENCE</scope>
    <source>
        <strain evidence="3">PSN309</strain>
    </source>
</reference>
<dbReference type="InterPro" id="IPR036291">
    <property type="entry name" value="NAD(P)-bd_dom_sf"/>
</dbReference>
<evidence type="ECO:0000313" key="4">
    <source>
        <dbReference type="Proteomes" id="UP001302126"/>
    </source>
</evidence>
<evidence type="ECO:0000313" key="3">
    <source>
        <dbReference type="EMBL" id="KAK4187145.1"/>
    </source>
</evidence>
<dbReference type="Pfam" id="PF00106">
    <property type="entry name" value="adh_short"/>
    <property type="match status" value="1"/>
</dbReference>
<proteinExistence type="inferred from homology"/>
<dbReference type="PRINTS" id="PR00081">
    <property type="entry name" value="GDHRDH"/>
</dbReference>
<protein>
    <recommendedName>
        <fullName evidence="5">NAD(P)-binding protein</fullName>
    </recommendedName>
</protein>
<dbReference type="Gene3D" id="3.40.50.720">
    <property type="entry name" value="NAD(P)-binding Rossmann-like Domain"/>
    <property type="match status" value="1"/>
</dbReference>
<accession>A0AAN6WTJ8</accession>
<evidence type="ECO:0008006" key="5">
    <source>
        <dbReference type="Google" id="ProtNLM"/>
    </source>
</evidence>
<dbReference type="PANTHER" id="PTHR43669">
    <property type="entry name" value="5-KETO-D-GLUCONATE 5-REDUCTASE"/>
    <property type="match status" value="1"/>
</dbReference>
<keyword evidence="2" id="KW-0560">Oxidoreductase</keyword>
<dbReference type="AlphaFoldDB" id="A0AAN6WTJ8"/>
<sequence>MTTEFDPTITLHLFDIKTTHKKPYPAISPLKPEHNQAGKTVLITGGAGGIGYAIARAFIQASAAHVIVTSRRVGFLENGVKRLQAEAKALGSNTKISGYASDAGDLEAANKLWTGFKEAGIFVDVLVLNATIAGHIGPLLNTDVNDLWKTYEINVRSLFDYTKRFNAQEGGSKKKYLVNISTSIVHNLRDENPGIRAYGVTKNAGTVLIQQIAEDSNPDQLQIVSMHPGAILSDGARGTGLDESSWDFDDGKYTRNNLFLELHTVSNASTENLPGQTAVWAATEDAKFLHGRYMAAWWDIDELKRQEFKEKLEAEWHFLRVGVVGLTQLGHQKMSGSKN</sequence>
<gene>
    <name evidence="3" type="ORF">QBC35DRAFT_385497</name>
</gene>
<comment type="caution">
    <text evidence="3">The sequence shown here is derived from an EMBL/GenBank/DDBJ whole genome shotgun (WGS) entry which is preliminary data.</text>
</comment>
<dbReference type="InterPro" id="IPR002347">
    <property type="entry name" value="SDR_fam"/>
</dbReference>
<dbReference type="EMBL" id="MU864408">
    <property type="protein sequence ID" value="KAK4187145.1"/>
    <property type="molecule type" value="Genomic_DNA"/>
</dbReference>